<dbReference type="Pfam" id="PF10551">
    <property type="entry name" value="MULE"/>
    <property type="match status" value="1"/>
</dbReference>
<comment type="caution">
    <text evidence="4">The sequence shown here is derived from an EMBL/GenBank/DDBJ whole genome shotgun (WGS) entry which is preliminary data.</text>
</comment>
<dbReference type="InterPro" id="IPR058778">
    <property type="entry name" value="HTH_FAR1-11-like"/>
</dbReference>
<evidence type="ECO:0000259" key="3">
    <source>
        <dbReference type="Pfam" id="PF26175"/>
    </source>
</evidence>
<dbReference type="Pfam" id="PF03101">
    <property type="entry name" value="FAR1"/>
    <property type="match status" value="1"/>
</dbReference>
<dbReference type="EMBL" id="JBJQOH010000006">
    <property type="protein sequence ID" value="KAL3685463.1"/>
    <property type="molecule type" value="Genomic_DNA"/>
</dbReference>
<dbReference type="Proteomes" id="UP001633002">
    <property type="component" value="Unassembled WGS sequence"/>
</dbReference>
<evidence type="ECO:0000259" key="2">
    <source>
        <dbReference type="Pfam" id="PF10551"/>
    </source>
</evidence>
<reference evidence="4 5" key="1">
    <citation type="submission" date="2024-09" db="EMBL/GenBank/DDBJ databases">
        <title>Chromosome-scale assembly of Riccia sorocarpa.</title>
        <authorList>
            <person name="Paukszto L."/>
        </authorList>
    </citation>
    <scope>NUCLEOTIDE SEQUENCE [LARGE SCALE GENOMIC DNA]</scope>
    <source>
        <strain evidence="4">LP-2024</strain>
        <tissue evidence="4">Aerial parts of the thallus</tissue>
    </source>
</reference>
<dbReference type="Pfam" id="PF26175">
    <property type="entry name" value="HTH_FAR1"/>
    <property type="match status" value="1"/>
</dbReference>
<name>A0ABD3H2J2_9MARC</name>
<gene>
    <name evidence="4" type="ORF">R1sor_003485</name>
</gene>
<proteinExistence type="predicted"/>
<protein>
    <recommendedName>
        <fullName evidence="6">Protein FAR1-RELATED SEQUENCE</fullName>
    </recommendedName>
</protein>
<evidence type="ECO:0000313" key="5">
    <source>
        <dbReference type="Proteomes" id="UP001633002"/>
    </source>
</evidence>
<dbReference type="AlphaFoldDB" id="A0ABD3H2J2"/>
<sequence>MEADTVQNAHTLSMLPVDLDIRSLKEFYFPSDQTDFDYYSEYARLNGFVARRGGTKRSQDGVVIQRYFVCHCEGKPAHKDTMAVENSTSKRDTRNKPSRRCQCLASISISLSTLTGAEAWIVKRHVVEHNHPLLTVQEVQHLSANRFISLEAQEKIRIFKRAGICVADMLRIFAAEKEGAVLTFTAKDIHNFLDRHCASMGSKFVIQRAIGRYLVSILTDQDRGMKEAIEVELPETKHAFCMWHIMRKFPQWFGEKLGSRFQDFVGSFHDVLQRETIQAFEDSWSELIASYGLTNDSHIQDLYLLRDY</sequence>
<feature type="domain" description="FAR1" evidence="1">
    <location>
        <begin position="37"/>
        <end position="134"/>
    </location>
</feature>
<keyword evidence="5" id="KW-1185">Reference proteome</keyword>
<dbReference type="InterPro" id="IPR018289">
    <property type="entry name" value="MULE_transposase_dom"/>
</dbReference>
<dbReference type="InterPro" id="IPR004330">
    <property type="entry name" value="FAR1_DNA_bnd_dom"/>
</dbReference>
<dbReference type="PANTHER" id="PTHR47718">
    <property type="entry name" value="OS01G0519700 PROTEIN"/>
    <property type="match status" value="1"/>
</dbReference>
<evidence type="ECO:0000313" key="4">
    <source>
        <dbReference type="EMBL" id="KAL3685463.1"/>
    </source>
</evidence>
<feature type="domain" description="FAR1-related sequence 11-like HTH-like" evidence="3">
    <location>
        <begin position="148"/>
        <end position="195"/>
    </location>
</feature>
<evidence type="ECO:0008006" key="6">
    <source>
        <dbReference type="Google" id="ProtNLM"/>
    </source>
</evidence>
<evidence type="ECO:0000259" key="1">
    <source>
        <dbReference type="Pfam" id="PF03101"/>
    </source>
</evidence>
<accession>A0ABD3H2J2</accession>
<feature type="domain" description="MULE transposase" evidence="2">
    <location>
        <begin position="212"/>
        <end position="247"/>
    </location>
</feature>
<organism evidence="4 5">
    <name type="scientific">Riccia sorocarpa</name>
    <dbReference type="NCBI Taxonomy" id="122646"/>
    <lineage>
        <taxon>Eukaryota</taxon>
        <taxon>Viridiplantae</taxon>
        <taxon>Streptophyta</taxon>
        <taxon>Embryophyta</taxon>
        <taxon>Marchantiophyta</taxon>
        <taxon>Marchantiopsida</taxon>
        <taxon>Marchantiidae</taxon>
        <taxon>Marchantiales</taxon>
        <taxon>Ricciaceae</taxon>
        <taxon>Riccia</taxon>
    </lineage>
</organism>